<dbReference type="EMBL" id="JARJCM010000077">
    <property type="protein sequence ID" value="KAJ7032032.1"/>
    <property type="molecule type" value="Genomic_DNA"/>
</dbReference>
<feature type="compositionally biased region" description="Pro residues" evidence="1">
    <location>
        <begin position="122"/>
        <end position="133"/>
    </location>
</feature>
<proteinExistence type="predicted"/>
<feature type="compositionally biased region" description="Low complexity" evidence="1">
    <location>
        <begin position="101"/>
        <end position="111"/>
    </location>
</feature>
<evidence type="ECO:0000313" key="3">
    <source>
        <dbReference type="Proteomes" id="UP001218188"/>
    </source>
</evidence>
<organism evidence="2 3">
    <name type="scientific">Mycena alexandri</name>
    <dbReference type="NCBI Taxonomy" id="1745969"/>
    <lineage>
        <taxon>Eukaryota</taxon>
        <taxon>Fungi</taxon>
        <taxon>Dikarya</taxon>
        <taxon>Basidiomycota</taxon>
        <taxon>Agaricomycotina</taxon>
        <taxon>Agaricomycetes</taxon>
        <taxon>Agaricomycetidae</taxon>
        <taxon>Agaricales</taxon>
        <taxon>Marasmiineae</taxon>
        <taxon>Mycenaceae</taxon>
        <taxon>Mycena</taxon>
    </lineage>
</organism>
<comment type="caution">
    <text evidence="2">The sequence shown here is derived from an EMBL/GenBank/DDBJ whole genome shotgun (WGS) entry which is preliminary data.</text>
</comment>
<keyword evidence="3" id="KW-1185">Reference proteome</keyword>
<feature type="region of interest" description="Disordered" evidence="1">
    <location>
        <begin position="37"/>
        <end position="150"/>
    </location>
</feature>
<dbReference type="AlphaFoldDB" id="A0AAD6X0G4"/>
<protein>
    <submittedName>
        <fullName evidence="2">Uncharacterized protein</fullName>
    </submittedName>
</protein>
<name>A0AAD6X0G4_9AGAR</name>
<dbReference type="Proteomes" id="UP001218188">
    <property type="component" value="Unassembled WGS sequence"/>
</dbReference>
<feature type="compositionally biased region" description="Acidic residues" evidence="1">
    <location>
        <begin position="69"/>
        <end position="93"/>
    </location>
</feature>
<reference evidence="2" key="1">
    <citation type="submission" date="2023-03" db="EMBL/GenBank/DDBJ databases">
        <title>Massive genome expansion in bonnet fungi (Mycena s.s.) driven by repeated elements and novel gene families across ecological guilds.</title>
        <authorList>
            <consortium name="Lawrence Berkeley National Laboratory"/>
            <person name="Harder C.B."/>
            <person name="Miyauchi S."/>
            <person name="Viragh M."/>
            <person name="Kuo A."/>
            <person name="Thoen E."/>
            <person name="Andreopoulos B."/>
            <person name="Lu D."/>
            <person name="Skrede I."/>
            <person name="Drula E."/>
            <person name="Henrissat B."/>
            <person name="Morin E."/>
            <person name="Kohler A."/>
            <person name="Barry K."/>
            <person name="LaButti K."/>
            <person name="Morin E."/>
            <person name="Salamov A."/>
            <person name="Lipzen A."/>
            <person name="Mereny Z."/>
            <person name="Hegedus B."/>
            <person name="Baldrian P."/>
            <person name="Stursova M."/>
            <person name="Weitz H."/>
            <person name="Taylor A."/>
            <person name="Grigoriev I.V."/>
            <person name="Nagy L.G."/>
            <person name="Martin F."/>
            <person name="Kauserud H."/>
        </authorList>
    </citation>
    <scope>NUCLEOTIDE SEQUENCE</scope>
    <source>
        <strain evidence="2">CBHHK200</strain>
    </source>
</reference>
<accession>A0AAD6X0G4</accession>
<evidence type="ECO:0000256" key="1">
    <source>
        <dbReference type="SAM" id="MobiDB-lite"/>
    </source>
</evidence>
<sequence length="150" mass="15752">MQASGLWPPRFAAAADYPCTGPKCINFSDMEEGSKWHTILTAASGPTCDKDGDGDGDGEDPTDGGSEPTGDDDPLSGNEEENTDADGDDDGEDSIGGGVNGEETTITGTTTFRPKPTQSHVPLPPMDPGPAEPPVTRRSRLSRRVEFTLE</sequence>
<evidence type="ECO:0000313" key="2">
    <source>
        <dbReference type="EMBL" id="KAJ7032032.1"/>
    </source>
</evidence>
<gene>
    <name evidence="2" type="ORF">C8F04DRAFT_1262409</name>
</gene>